<accession>A0AAX2MC27</accession>
<protein>
    <submittedName>
        <fullName evidence="1">Uncharacterized protein</fullName>
    </submittedName>
</protein>
<dbReference type="Proteomes" id="UP000254029">
    <property type="component" value="Unassembled WGS sequence"/>
</dbReference>
<sequence length="238" mass="26950">MNLPEQENDPKVIHGITDETGAYKNYTDFINESATKKKLNDVEKKNLLSFIEENIRILSGDVSVDDIEKHNENIVVKYSVPKLSLAPVTGAFLDYTFIIKPPSMGANGIAGSYLGHIERADEKSPWEYADISMMDANDVTIYTNFTSADVETLKLKPEKRFFRDDLASGAEEINFSTRHDYKKFVNSNDNGANYAYYRYSTVRNGVKVSVVFGVKKAQYDEAAAVPSNWFYVYMKREG</sequence>
<name>A0AAX2MC27_CHRVL</name>
<evidence type="ECO:0000313" key="2">
    <source>
        <dbReference type="Proteomes" id="UP000254029"/>
    </source>
</evidence>
<comment type="caution">
    <text evidence="1">The sequence shown here is derived from an EMBL/GenBank/DDBJ whole genome shotgun (WGS) entry which is preliminary data.</text>
</comment>
<proteinExistence type="predicted"/>
<evidence type="ECO:0000313" key="1">
    <source>
        <dbReference type="EMBL" id="SUX33728.1"/>
    </source>
</evidence>
<reference evidence="1 2" key="1">
    <citation type="submission" date="2018-06" db="EMBL/GenBank/DDBJ databases">
        <authorList>
            <consortium name="Pathogen Informatics"/>
            <person name="Doyle S."/>
        </authorList>
    </citation>
    <scope>NUCLEOTIDE SEQUENCE [LARGE SCALE GENOMIC DNA]</scope>
    <source>
        <strain evidence="1 2">NCTC8684</strain>
    </source>
</reference>
<dbReference type="EMBL" id="UIGR01000001">
    <property type="protein sequence ID" value="SUX33728.1"/>
    <property type="molecule type" value="Genomic_DNA"/>
</dbReference>
<dbReference type="AlphaFoldDB" id="A0AAX2MC27"/>
<gene>
    <name evidence="1" type="ORF">NCTC8684_02832</name>
</gene>
<organism evidence="1 2">
    <name type="scientific">Chromobacterium violaceum</name>
    <dbReference type="NCBI Taxonomy" id="536"/>
    <lineage>
        <taxon>Bacteria</taxon>
        <taxon>Pseudomonadati</taxon>
        <taxon>Pseudomonadota</taxon>
        <taxon>Betaproteobacteria</taxon>
        <taxon>Neisseriales</taxon>
        <taxon>Chromobacteriaceae</taxon>
        <taxon>Chromobacterium</taxon>
    </lineage>
</organism>